<accession>A0A4Z2FVY5</accession>
<gene>
    <name evidence="1" type="ORF">EYF80_044715</name>
</gene>
<protein>
    <submittedName>
        <fullName evidence="1">Uncharacterized protein</fullName>
    </submittedName>
</protein>
<dbReference type="EMBL" id="SRLO01000868">
    <property type="protein sequence ID" value="TNN45070.1"/>
    <property type="molecule type" value="Genomic_DNA"/>
</dbReference>
<name>A0A4Z2FVY5_9TELE</name>
<comment type="caution">
    <text evidence="1">The sequence shown here is derived from an EMBL/GenBank/DDBJ whole genome shotgun (WGS) entry which is preliminary data.</text>
</comment>
<dbReference type="AlphaFoldDB" id="A0A4Z2FVY5"/>
<evidence type="ECO:0000313" key="1">
    <source>
        <dbReference type="EMBL" id="TNN45070.1"/>
    </source>
</evidence>
<sequence length="75" mass="8356">METEREIDALIDEPIDRSQCIVTMPRAESSSISMRCKHDGDPSAATLFPRGSPCLWLRSHQLLCVEQQQSGGILI</sequence>
<proteinExistence type="predicted"/>
<reference evidence="1 2" key="1">
    <citation type="submission" date="2019-03" db="EMBL/GenBank/DDBJ databases">
        <title>First draft genome of Liparis tanakae, snailfish: a comprehensive survey of snailfish specific genes.</title>
        <authorList>
            <person name="Kim W."/>
            <person name="Song I."/>
            <person name="Jeong J.-H."/>
            <person name="Kim D."/>
            <person name="Kim S."/>
            <person name="Ryu S."/>
            <person name="Song J.Y."/>
            <person name="Lee S.K."/>
        </authorList>
    </citation>
    <scope>NUCLEOTIDE SEQUENCE [LARGE SCALE GENOMIC DNA]</scope>
    <source>
        <tissue evidence="1">Muscle</tissue>
    </source>
</reference>
<keyword evidence="2" id="KW-1185">Reference proteome</keyword>
<organism evidence="1 2">
    <name type="scientific">Liparis tanakae</name>
    <name type="common">Tanaka's snailfish</name>
    <dbReference type="NCBI Taxonomy" id="230148"/>
    <lineage>
        <taxon>Eukaryota</taxon>
        <taxon>Metazoa</taxon>
        <taxon>Chordata</taxon>
        <taxon>Craniata</taxon>
        <taxon>Vertebrata</taxon>
        <taxon>Euteleostomi</taxon>
        <taxon>Actinopterygii</taxon>
        <taxon>Neopterygii</taxon>
        <taxon>Teleostei</taxon>
        <taxon>Neoteleostei</taxon>
        <taxon>Acanthomorphata</taxon>
        <taxon>Eupercaria</taxon>
        <taxon>Perciformes</taxon>
        <taxon>Cottioidei</taxon>
        <taxon>Cottales</taxon>
        <taxon>Liparidae</taxon>
        <taxon>Liparis</taxon>
    </lineage>
</organism>
<dbReference type="Proteomes" id="UP000314294">
    <property type="component" value="Unassembled WGS sequence"/>
</dbReference>
<evidence type="ECO:0000313" key="2">
    <source>
        <dbReference type="Proteomes" id="UP000314294"/>
    </source>
</evidence>